<dbReference type="Pfam" id="PF07494">
    <property type="entry name" value="Reg_prop"/>
    <property type="match status" value="1"/>
</dbReference>
<dbReference type="Pfam" id="PF12833">
    <property type="entry name" value="HTH_18"/>
    <property type="match status" value="1"/>
</dbReference>
<dbReference type="InterPro" id="IPR001789">
    <property type="entry name" value="Sig_transdc_resp-reg_receiver"/>
</dbReference>
<dbReference type="SMART" id="SM00448">
    <property type="entry name" value="REC"/>
    <property type="match status" value="1"/>
</dbReference>
<dbReference type="InterPro" id="IPR013783">
    <property type="entry name" value="Ig-like_fold"/>
</dbReference>
<protein>
    <recommendedName>
        <fullName evidence="2">histidine kinase</fullName>
        <ecNumber evidence="2">2.7.13.3</ecNumber>
    </recommendedName>
</protein>
<dbReference type="GO" id="GO:0003700">
    <property type="term" value="F:DNA-binding transcription factor activity"/>
    <property type="evidence" value="ECO:0007669"/>
    <property type="project" value="InterPro"/>
</dbReference>
<dbReference type="SMART" id="SM00388">
    <property type="entry name" value="HisKA"/>
    <property type="match status" value="1"/>
</dbReference>
<dbReference type="InterPro" id="IPR011110">
    <property type="entry name" value="Reg_prop"/>
</dbReference>
<dbReference type="EC" id="2.7.13.3" evidence="2"/>
<dbReference type="Pfam" id="PF02518">
    <property type="entry name" value="HATPase_c"/>
    <property type="match status" value="1"/>
</dbReference>
<dbReference type="GO" id="GO:0043565">
    <property type="term" value="F:sequence-specific DNA binding"/>
    <property type="evidence" value="ECO:0007669"/>
    <property type="project" value="InterPro"/>
</dbReference>
<dbReference type="Gene3D" id="1.10.287.130">
    <property type="match status" value="1"/>
</dbReference>
<organism evidence="5 6">
    <name type="scientific">Marilutibacter maris</name>
    <dbReference type="NCBI Taxonomy" id="1605891"/>
    <lineage>
        <taxon>Bacteria</taxon>
        <taxon>Pseudomonadati</taxon>
        <taxon>Pseudomonadota</taxon>
        <taxon>Gammaproteobacteria</taxon>
        <taxon>Lysobacterales</taxon>
        <taxon>Lysobacteraceae</taxon>
        <taxon>Marilutibacter</taxon>
    </lineage>
</organism>
<feature type="modified residue" description="4-aspartylphosphate" evidence="4">
    <location>
        <position position="1172"/>
    </location>
</feature>
<dbReference type="PROSITE" id="PS01124">
    <property type="entry name" value="HTH_ARAC_FAMILY_2"/>
    <property type="match status" value="1"/>
</dbReference>
<dbReference type="InterPro" id="IPR036097">
    <property type="entry name" value="HisK_dim/P_sf"/>
</dbReference>
<dbReference type="Pfam" id="PF07495">
    <property type="entry name" value="Y_Y_Y"/>
    <property type="match status" value="1"/>
</dbReference>
<dbReference type="Gene3D" id="2.130.10.10">
    <property type="entry name" value="YVTN repeat-like/Quinoprotein amine dehydrogenase"/>
    <property type="match status" value="3"/>
</dbReference>
<dbReference type="Gene3D" id="3.30.565.10">
    <property type="entry name" value="Histidine kinase-like ATPase, C-terminal domain"/>
    <property type="match status" value="1"/>
</dbReference>
<dbReference type="SUPFAM" id="SSF63829">
    <property type="entry name" value="Calcium-dependent phosphotriesterase"/>
    <property type="match status" value="3"/>
</dbReference>
<evidence type="ECO:0000256" key="3">
    <source>
        <dbReference type="ARBA" id="ARBA00022553"/>
    </source>
</evidence>
<dbReference type="EMBL" id="VICD02000006">
    <property type="protein sequence ID" value="KAB8198687.1"/>
    <property type="molecule type" value="Genomic_DNA"/>
</dbReference>
<dbReference type="Gene3D" id="1.10.10.60">
    <property type="entry name" value="Homeodomain-like"/>
    <property type="match status" value="1"/>
</dbReference>
<sequence length="1354" mass="147848">MGLIWIRVRAARVVAWVSVLLVFAVGAILPAHARGPWVIRHYRLSDGLPVSSAAGSHVDGKGFLWIATHDGLVRFDGQAFKVYNTSNSPAIRDNRIVDIYPDSGGRLHALTAGGDLLRLEVGGVRRIRLGADGRTGSPIRSIHERPLCVTTAQGMFCEDREGGFHARQIFDPGDEVTAAFPVGDDQAWLLVRGKGIVLQTGRQRRVLFDDADAYRPPGLPPMAVVGSDGSLIVALDRGLLRLARDGTSHWLLRGGRDPVHIVQLRSDRDDTLWVGTDRGLFRFDQRALHRVGDRAGHRGPMRSQSWRAADGALWESSGGALFRDGAQVLESDGRITDVSFDATGTAWVSTLRDGLYALSRPRVETLGVADGLSSDNVYSVTRDSAGTMWLGSLDGPVQAIAPDGDIERYGIESGLPGANPWVVAAAPDDSIHVGTYAPGLFRKPPGRRRFEAVPLPGPLAQARILAISFDRSGRLWLGTTRGAWCRSGASWRRVWPETGDAAVHSILHATDGNAWLGTDRGLWRQGRGAVAAELLAGITVRDLMQDRSGVVWASTEGYGLARIDPREAPEALHLGRAEGLPSDSPHAVLEDDGGNLWVNSNQGVFKLGRRDLLAWISGESATLTPLMLGFADGVTELEGNGGVQPTAAFDRDGRIWFPYQRGVIRVDPKRFSRTRAAPVPVIDGLRAAGTGFVSGPSPLPVGVRSLSIHYSAADLHDGRAVRFRYRLMPGDGHWVDVGGQRTVSLASMSPGRYRFELVAANGDGAWAATPAMLEFTVPARWFETTRFRLTVVLGLMALVLLVAWQRVRGARLQAKALGRQVEARTRELDIEKRQAEDALVKLSESHRIIEKKNLRLADQASRLERLNEFRVRSFADISHELRTPLMLASMPLKEVQARVSTLSEHTAERLRLSISQLDRLTLLVQQLLSLAQAEAGQLKLDIASFDACKWLEQVVDGFRVLDRKLELGYELRRNVDFLPIFADRDRLTTVLENLLDNASRHAPAGSVIDVELSAETRDETLRITVSDSGPGFSQAIAKQLFQRFFRGERAGRDGLGIGLATAKELIELHGGRIGASSRPQGGASFWITLPLGSAHVSLDELDSKPTQAAVRLPATGRKAMDSRKVLIVEDHPELANYLGHRLGEYCPVKVVSSAEEAIEQLQCNAFGAVVSDVVLPGISGIELCTRIKADQRLAAIPVLLISARAETRRSEEGVAAGASEYLVKPFGFEALIGAISRAWPDASLYFSSEEKIVSDAGDVPLLAPALEALADPDFSVGAWARRAHLSERQLRRRVIELTGQSPVAWLREQRLLRVRRLISDGSCRTLSEAGARVGLDNPGYLYRIYRARFDTTDD</sequence>
<dbReference type="SUPFAM" id="SSF47384">
    <property type="entry name" value="Homodimeric domain of signal transducing histidine kinase"/>
    <property type="match status" value="1"/>
</dbReference>
<evidence type="ECO:0000256" key="2">
    <source>
        <dbReference type="ARBA" id="ARBA00012438"/>
    </source>
</evidence>
<dbReference type="InterPro" id="IPR004358">
    <property type="entry name" value="Sig_transdc_His_kin-like_C"/>
</dbReference>
<dbReference type="SUPFAM" id="SSF52172">
    <property type="entry name" value="CheY-like"/>
    <property type="match status" value="1"/>
</dbReference>
<dbReference type="GO" id="GO:0000155">
    <property type="term" value="F:phosphorelay sensor kinase activity"/>
    <property type="evidence" value="ECO:0007669"/>
    <property type="project" value="InterPro"/>
</dbReference>
<dbReference type="InterPro" id="IPR003661">
    <property type="entry name" value="HisK_dim/P_dom"/>
</dbReference>
<gene>
    <name evidence="5" type="ORF">FKV24_000520</name>
</gene>
<proteinExistence type="predicted"/>
<dbReference type="PROSITE" id="PS50109">
    <property type="entry name" value="HIS_KIN"/>
    <property type="match status" value="1"/>
</dbReference>
<evidence type="ECO:0000256" key="1">
    <source>
        <dbReference type="ARBA" id="ARBA00000085"/>
    </source>
</evidence>
<dbReference type="Gene3D" id="2.60.40.10">
    <property type="entry name" value="Immunoglobulins"/>
    <property type="match status" value="1"/>
</dbReference>
<dbReference type="CDD" id="cd00082">
    <property type="entry name" value="HisKA"/>
    <property type="match status" value="1"/>
</dbReference>
<reference evidence="5 6" key="1">
    <citation type="submission" date="2019-10" db="EMBL/GenBank/DDBJ databases">
        <title>Lysobacter alkalisoli sp. nov., isolated from saline-alkaline soil.</title>
        <authorList>
            <person name="Sun J.-Q."/>
        </authorList>
    </citation>
    <scope>NUCLEOTIDE SEQUENCE [LARGE SCALE GENOMIC DNA]</scope>
    <source>
        <strain evidence="5 6">KCTC 42381</strain>
    </source>
</reference>
<dbReference type="PROSITE" id="PS50110">
    <property type="entry name" value="RESPONSE_REGULATORY"/>
    <property type="match status" value="1"/>
</dbReference>
<comment type="catalytic activity">
    <reaction evidence="1">
        <text>ATP + protein L-histidine = ADP + protein N-phospho-L-histidine.</text>
        <dbReference type="EC" id="2.7.13.3"/>
    </reaction>
</comment>
<accession>A0A508B8X7</accession>
<dbReference type="InterPro" id="IPR018060">
    <property type="entry name" value="HTH_AraC"/>
</dbReference>
<dbReference type="PANTHER" id="PTHR43547">
    <property type="entry name" value="TWO-COMPONENT HISTIDINE KINASE"/>
    <property type="match status" value="1"/>
</dbReference>
<dbReference type="InterPro" id="IPR005467">
    <property type="entry name" value="His_kinase_dom"/>
</dbReference>
<dbReference type="InterPro" id="IPR011006">
    <property type="entry name" value="CheY-like_superfamily"/>
</dbReference>
<dbReference type="InterPro" id="IPR011123">
    <property type="entry name" value="Y_Y_Y"/>
</dbReference>
<dbReference type="InterPro" id="IPR036890">
    <property type="entry name" value="HATPase_C_sf"/>
</dbReference>
<keyword evidence="3 4" id="KW-0597">Phosphoprotein</keyword>
<dbReference type="SMART" id="SM00387">
    <property type="entry name" value="HATPase_c"/>
    <property type="match status" value="1"/>
</dbReference>
<dbReference type="SMART" id="SM00342">
    <property type="entry name" value="HTH_ARAC"/>
    <property type="match status" value="1"/>
</dbReference>
<dbReference type="PRINTS" id="PR00344">
    <property type="entry name" value="BCTRLSENSOR"/>
</dbReference>
<dbReference type="Proteomes" id="UP000320431">
    <property type="component" value="Unassembled WGS sequence"/>
</dbReference>
<name>A0A508B8X7_9GAMM</name>
<dbReference type="Pfam" id="PF00512">
    <property type="entry name" value="HisKA"/>
    <property type="match status" value="1"/>
</dbReference>
<dbReference type="SUPFAM" id="SSF55874">
    <property type="entry name" value="ATPase domain of HSP90 chaperone/DNA topoisomerase II/histidine kinase"/>
    <property type="match status" value="1"/>
</dbReference>
<dbReference type="CDD" id="cd00156">
    <property type="entry name" value="REC"/>
    <property type="match status" value="1"/>
</dbReference>
<comment type="caution">
    <text evidence="5">The sequence shown here is derived from an EMBL/GenBank/DDBJ whole genome shotgun (WGS) entry which is preliminary data.</text>
</comment>
<dbReference type="PANTHER" id="PTHR43547:SF2">
    <property type="entry name" value="HYBRID SIGNAL TRANSDUCTION HISTIDINE KINASE C"/>
    <property type="match status" value="1"/>
</dbReference>
<evidence type="ECO:0000313" key="5">
    <source>
        <dbReference type="EMBL" id="KAB8198687.1"/>
    </source>
</evidence>
<evidence type="ECO:0000256" key="4">
    <source>
        <dbReference type="PROSITE-ProRule" id="PRU00169"/>
    </source>
</evidence>
<dbReference type="InterPro" id="IPR015943">
    <property type="entry name" value="WD40/YVTN_repeat-like_dom_sf"/>
</dbReference>
<dbReference type="InterPro" id="IPR003594">
    <property type="entry name" value="HATPase_dom"/>
</dbReference>
<dbReference type="Gene3D" id="3.40.50.2300">
    <property type="match status" value="1"/>
</dbReference>
<evidence type="ECO:0000313" key="6">
    <source>
        <dbReference type="Proteomes" id="UP000320431"/>
    </source>
</evidence>
<dbReference type="Pfam" id="PF00072">
    <property type="entry name" value="Response_reg"/>
    <property type="match status" value="1"/>
</dbReference>